<reference evidence="2 3" key="1">
    <citation type="journal article" date="2016" name="Nat. Commun.">
        <title>Thousands of microbial genomes shed light on interconnected biogeochemical processes in an aquifer system.</title>
        <authorList>
            <person name="Anantharaman K."/>
            <person name="Brown C.T."/>
            <person name="Hug L.A."/>
            <person name="Sharon I."/>
            <person name="Castelle C.J."/>
            <person name="Probst A.J."/>
            <person name="Thomas B.C."/>
            <person name="Singh A."/>
            <person name="Wilkins M.J."/>
            <person name="Karaoz U."/>
            <person name="Brodie E.L."/>
            <person name="Williams K.H."/>
            <person name="Hubbard S.S."/>
            <person name="Banfield J.F."/>
        </authorList>
    </citation>
    <scope>NUCLEOTIDE SEQUENCE [LARGE SCALE GENOMIC DNA]</scope>
</reference>
<dbReference type="EMBL" id="MHQL01000058">
    <property type="protein sequence ID" value="OHA01629.1"/>
    <property type="molecule type" value="Genomic_DNA"/>
</dbReference>
<keyword evidence="1" id="KW-0472">Membrane</keyword>
<keyword evidence="1" id="KW-1133">Transmembrane helix</keyword>
<sequence length="113" mass="13026">MVAYFEGHAILRIRIFQNAMVDILILQSIFYIVLILAIVIVATLLAINLYHLVDVVRRVKQMSIRIDRLTILADREAGRIATFIENTERWVSGILDVLAFFKSGRVKKVKKQK</sequence>
<comment type="caution">
    <text evidence="2">The sequence shown here is derived from an EMBL/GenBank/DDBJ whole genome shotgun (WGS) entry which is preliminary data.</text>
</comment>
<proteinExistence type="predicted"/>
<organism evidence="2 3">
    <name type="scientific">Candidatus Sungbacteria bacterium RIFCSPHIGHO2_02_FULL_51_29</name>
    <dbReference type="NCBI Taxonomy" id="1802273"/>
    <lineage>
        <taxon>Bacteria</taxon>
        <taxon>Candidatus Sungiibacteriota</taxon>
    </lineage>
</organism>
<evidence type="ECO:0000313" key="2">
    <source>
        <dbReference type="EMBL" id="OHA01629.1"/>
    </source>
</evidence>
<gene>
    <name evidence="2" type="ORF">A3C16_02645</name>
</gene>
<dbReference type="AlphaFoldDB" id="A0A1G2KTB5"/>
<evidence type="ECO:0000313" key="3">
    <source>
        <dbReference type="Proteomes" id="UP000177811"/>
    </source>
</evidence>
<dbReference type="Proteomes" id="UP000177811">
    <property type="component" value="Unassembled WGS sequence"/>
</dbReference>
<feature type="transmembrane region" description="Helical" evidence="1">
    <location>
        <begin position="29"/>
        <end position="53"/>
    </location>
</feature>
<protein>
    <submittedName>
        <fullName evidence="2">Uncharacterized protein</fullName>
    </submittedName>
</protein>
<accession>A0A1G2KTB5</accession>
<evidence type="ECO:0000256" key="1">
    <source>
        <dbReference type="SAM" id="Phobius"/>
    </source>
</evidence>
<keyword evidence="1" id="KW-0812">Transmembrane</keyword>
<name>A0A1G2KTB5_9BACT</name>